<evidence type="ECO:0000313" key="1">
    <source>
        <dbReference type="EMBL" id="MPC67690.1"/>
    </source>
</evidence>
<organism evidence="1 2">
    <name type="scientific">Portunus trituberculatus</name>
    <name type="common">Swimming crab</name>
    <name type="synonym">Neptunus trituberculatus</name>
    <dbReference type="NCBI Taxonomy" id="210409"/>
    <lineage>
        <taxon>Eukaryota</taxon>
        <taxon>Metazoa</taxon>
        <taxon>Ecdysozoa</taxon>
        <taxon>Arthropoda</taxon>
        <taxon>Crustacea</taxon>
        <taxon>Multicrustacea</taxon>
        <taxon>Malacostraca</taxon>
        <taxon>Eumalacostraca</taxon>
        <taxon>Eucarida</taxon>
        <taxon>Decapoda</taxon>
        <taxon>Pleocyemata</taxon>
        <taxon>Brachyura</taxon>
        <taxon>Eubrachyura</taxon>
        <taxon>Portunoidea</taxon>
        <taxon>Portunidae</taxon>
        <taxon>Portuninae</taxon>
        <taxon>Portunus</taxon>
    </lineage>
</organism>
<comment type="caution">
    <text evidence="1">The sequence shown here is derived from an EMBL/GenBank/DDBJ whole genome shotgun (WGS) entry which is preliminary data.</text>
</comment>
<sequence length="124" mass="13592">MQCFPMKQIGHSVYSPLSATTSTTSVSLPNKSRPPPFGCVQPDDSDDKLLFNCDELVVFMIFELFSVIFSAPNWYIELKAECKSVPPTKAATRLAVQEAYIGKLPPCLAPPGHIRTRSAFNSPG</sequence>
<accession>A0A5B7H6F6</accession>
<dbReference type="EMBL" id="VSRR010026594">
    <property type="protein sequence ID" value="MPC67690.1"/>
    <property type="molecule type" value="Genomic_DNA"/>
</dbReference>
<evidence type="ECO:0000313" key="2">
    <source>
        <dbReference type="Proteomes" id="UP000324222"/>
    </source>
</evidence>
<reference evidence="1 2" key="1">
    <citation type="submission" date="2019-05" db="EMBL/GenBank/DDBJ databases">
        <title>Another draft genome of Portunus trituberculatus and its Hox gene families provides insights of decapod evolution.</title>
        <authorList>
            <person name="Jeong J.-H."/>
            <person name="Song I."/>
            <person name="Kim S."/>
            <person name="Choi T."/>
            <person name="Kim D."/>
            <person name="Ryu S."/>
            <person name="Kim W."/>
        </authorList>
    </citation>
    <scope>NUCLEOTIDE SEQUENCE [LARGE SCALE GENOMIC DNA]</scope>
    <source>
        <tissue evidence="1">Muscle</tissue>
    </source>
</reference>
<dbReference type="AlphaFoldDB" id="A0A5B7H6F6"/>
<proteinExistence type="predicted"/>
<gene>
    <name evidence="1" type="ORF">E2C01_061869</name>
</gene>
<keyword evidence="2" id="KW-1185">Reference proteome</keyword>
<dbReference type="Proteomes" id="UP000324222">
    <property type="component" value="Unassembled WGS sequence"/>
</dbReference>
<name>A0A5B7H6F6_PORTR</name>
<protein>
    <submittedName>
        <fullName evidence="1">Uncharacterized protein</fullName>
    </submittedName>
</protein>